<protein>
    <submittedName>
        <fullName evidence="4">tRNA (N6-threonylcarbamoyladenosine(37)-N6)-methyltransferase TrmO</fullName>
    </submittedName>
</protein>
<dbReference type="PANTHER" id="PTHR12818:SF0">
    <property type="entry name" value="TRNA (ADENINE(37)-N6)-METHYLTRANSFERASE"/>
    <property type="match status" value="1"/>
</dbReference>
<dbReference type="Gene3D" id="3.30.2310.10">
    <property type="entry name" value="YaeB-like"/>
    <property type="match status" value="1"/>
</dbReference>
<gene>
    <name evidence="4" type="primary">tsaA</name>
    <name evidence="4" type="ORF">H9850_11265</name>
</gene>
<dbReference type="PROSITE" id="PS51668">
    <property type="entry name" value="TSAA_2"/>
    <property type="match status" value="1"/>
</dbReference>
<dbReference type="PROSITE" id="PS01318">
    <property type="entry name" value="TSAA_1"/>
    <property type="match status" value="1"/>
</dbReference>
<dbReference type="AlphaFoldDB" id="A0A9D2B1F7"/>
<evidence type="ECO:0000313" key="4">
    <source>
        <dbReference type="EMBL" id="HIX58027.1"/>
    </source>
</evidence>
<organism evidence="4 5">
    <name type="scientific">Candidatus Anaerobiospirillum pullistercoris</name>
    <dbReference type="NCBI Taxonomy" id="2838452"/>
    <lineage>
        <taxon>Bacteria</taxon>
        <taxon>Pseudomonadati</taxon>
        <taxon>Pseudomonadota</taxon>
        <taxon>Gammaproteobacteria</taxon>
        <taxon>Aeromonadales</taxon>
        <taxon>Succinivibrionaceae</taxon>
        <taxon>Anaerobiospirillum</taxon>
    </lineage>
</organism>
<dbReference type="InterPro" id="IPR041369">
    <property type="entry name" value="TrmO_C"/>
</dbReference>
<reference evidence="4" key="2">
    <citation type="submission" date="2021-04" db="EMBL/GenBank/DDBJ databases">
        <authorList>
            <person name="Gilroy R."/>
        </authorList>
    </citation>
    <scope>NUCLEOTIDE SEQUENCE</scope>
    <source>
        <strain evidence="4">USASDec5-558</strain>
    </source>
</reference>
<accession>A0A9D2B1F7</accession>
<sequence>MVDPQQTFNMHPIGVIHTPYGEKFAVPRQPRLVESIHCTIELFAPYCDPQACIGLEGFSHIHVLFVFDQIPEDKFRPMIRPPRLGGNQRVGVFASRSPFRPNRIGLSILELEKVEVVKGKSVIHVKGADMVDGTPILDLKPYIPFVDAISEARGGFASEKPHLKEVVYTPEAQQQLAQGEAKGELDPQALAEILAQDPRPAYKGDADVKDYFAQLMGYKVTFQVHGEQVLVVALQKL</sequence>
<dbReference type="EMBL" id="DXEV01000222">
    <property type="protein sequence ID" value="HIX58027.1"/>
    <property type="molecule type" value="Genomic_DNA"/>
</dbReference>
<feature type="domain" description="TsaA-like" evidence="3">
    <location>
        <begin position="10"/>
        <end position="151"/>
    </location>
</feature>
<dbReference type="InterPro" id="IPR023370">
    <property type="entry name" value="TrmO-like_N"/>
</dbReference>
<keyword evidence="1" id="KW-0949">S-adenosyl-L-methionine</keyword>
<dbReference type="SUPFAM" id="SSF118196">
    <property type="entry name" value="YaeB-like"/>
    <property type="match status" value="1"/>
</dbReference>
<evidence type="ECO:0000259" key="3">
    <source>
        <dbReference type="PROSITE" id="PS51668"/>
    </source>
</evidence>
<evidence type="ECO:0000256" key="1">
    <source>
        <dbReference type="ARBA" id="ARBA00022691"/>
    </source>
</evidence>
<dbReference type="Pfam" id="PF18389">
    <property type="entry name" value="TrmO_C"/>
    <property type="match status" value="1"/>
</dbReference>
<dbReference type="CDD" id="cd09281">
    <property type="entry name" value="UPF0066"/>
    <property type="match status" value="1"/>
</dbReference>
<reference evidence="4" key="1">
    <citation type="journal article" date="2021" name="PeerJ">
        <title>Extensive microbial diversity within the chicken gut microbiome revealed by metagenomics and culture.</title>
        <authorList>
            <person name="Gilroy R."/>
            <person name="Ravi A."/>
            <person name="Getino M."/>
            <person name="Pursley I."/>
            <person name="Horton D.L."/>
            <person name="Alikhan N.F."/>
            <person name="Baker D."/>
            <person name="Gharbi K."/>
            <person name="Hall N."/>
            <person name="Watson M."/>
            <person name="Adriaenssens E.M."/>
            <person name="Foster-Nyarko E."/>
            <person name="Jarju S."/>
            <person name="Secka A."/>
            <person name="Antonio M."/>
            <person name="Oren A."/>
            <person name="Chaudhuri R.R."/>
            <person name="La Ragione R."/>
            <person name="Hildebrand F."/>
            <person name="Pallen M.J."/>
        </authorList>
    </citation>
    <scope>NUCLEOTIDE SEQUENCE</scope>
    <source>
        <strain evidence="4">USASDec5-558</strain>
    </source>
</reference>
<evidence type="ECO:0000313" key="5">
    <source>
        <dbReference type="Proteomes" id="UP000886829"/>
    </source>
</evidence>
<comment type="similarity">
    <text evidence="2">Belongs to the tRNA methyltransferase O family.</text>
</comment>
<dbReference type="Pfam" id="PF01980">
    <property type="entry name" value="TrmO_N"/>
    <property type="match status" value="1"/>
</dbReference>
<dbReference type="Proteomes" id="UP000886829">
    <property type="component" value="Unassembled WGS sequence"/>
</dbReference>
<dbReference type="NCBIfam" id="TIGR00104">
    <property type="entry name" value="tRNA_TsaA"/>
    <property type="match status" value="1"/>
</dbReference>
<dbReference type="InterPro" id="IPR023368">
    <property type="entry name" value="UPF0066_cons_site"/>
</dbReference>
<proteinExistence type="inferred from homology"/>
<name>A0A9D2B1F7_9GAMM</name>
<dbReference type="InterPro" id="IPR036414">
    <property type="entry name" value="YaeB_N_sf"/>
</dbReference>
<dbReference type="Gene3D" id="2.40.30.70">
    <property type="entry name" value="YaeB-like"/>
    <property type="match status" value="1"/>
</dbReference>
<comment type="caution">
    <text evidence="4">The sequence shown here is derived from an EMBL/GenBank/DDBJ whole genome shotgun (WGS) entry which is preliminary data.</text>
</comment>
<dbReference type="PANTHER" id="PTHR12818">
    <property type="entry name" value="TRNA (ADENINE(37)-N6)-METHYLTRANSFERASE"/>
    <property type="match status" value="1"/>
</dbReference>
<dbReference type="InterPro" id="IPR040372">
    <property type="entry name" value="YaeB-like"/>
</dbReference>
<evidence type="ECO:0000256" key="2">
    <source>
        <dbReference type="ARBA" id="ARBA00033753"/>
    </source>
</evidence>
<dbReference type="InterPro" id="IPR036413">
    <property type="entry name" value="YaeB-like_sf"/>
</dbReference>